<dbReference type="InterPro" id="IPR015813">
    <property type="entry name" value="Pyrv/PenolPyrv_kinase-like_dom"/>
</dbReference>
<dbReference type="GO" id="GO:0046421">
    <property type="term" value="F:methylisocitrate lyase activity"/>
    <property type="evidence" value="ECO:0007669"/>
    <property type="project" value="UniProtKB-EC"/>
</dbReference>
<dbReference type="Gene3D" id="3.20.20.60">
    <property type="entry name" value="Phosphoenolpyruvate-binding domains"/>
    <property type="match status" value="1"/>
</dbReference>
<organism evidence="3 4">
    <name type="scientific">Hyaloscypha hepaticicola</name>
    <dbReference type="NCBI Taxonomy" id="2082293"/>
    <lineage>
        <taxon>Eukaryota</taxon>
        <taxon>Fungi</taxon>
        <taxon>Dikarya</taxon>
        <taxon>Ascomycota</taxon>
        <taxon>Pezizomycotina</taxon>
        <taxon>Leotiomycetes</taxon>
        <taxon>Helotiales</taxon>
        <taxon>Hyaloscyphaceae</taxon>
        <taxon>Hyaloscypha</taxon>
    </lineage>
</organism>
<evidence type="ECO:0000256" key="1">
    <source>
        <dbReference type="ARBA" id="ARBA00001050"/>
    </source>
</evidence>
<dbReference type="PANTHER" id="PTHR42905:SF15">
    <property type="entry name" value="PHOSPHONOMUTASE, PUTATIVE (AFU_ORTHOLOGUE AFUA_2G03820)-RELATED"/>
    <property type="match status" value="1"/>
</dbReference>
<dbReference type="CDD" id="cd00377">
    <property type="entry name" value="ICL_PEPM"/>
    <property type="match status" value="1"/>
</dbReference>
<dbReference type="PROSITE" id="PS00161">
    <property type="entry name" value="ISOCITRATE_LYASE"/>
    <property type="match status" value="1"/>
</dbReference>
<dbReference type="Pfam" id="PF13714">
    <property type="entry name" value="PEP_mutase"/>
    <property type="match status" value="1"/>
</dbReference>
<dbReference type="SUPFAM" id="SSF51621">
    <property type="entry name" value="Phosphoenolpyruvate/pyruvate domain"/>
    <property type="match status" value="1"/>
</dbReference>
<evidence type="ECO:0000313" key="4">
    <source>
        <dbReference type="Proteomes" id="UP000235672"/>
    </source>
</evidence>
<dbReference type="STRING" id="1745343.A0A2J6Q7X6"/>
<keyword evidence="4" id="KW-1185">Reference proteome</keyword>
<evidence type="ECO:0000256" key="2">
    <source>
        <dbReference type="ARBA" id="ARBA00061405"/>
    </source>
</evidence>
<comment type="catalytic activity">
    <reaction evidence="1">
        <text>(2S,3R)-3-hydroxybutane-1,2,3-tricarboxylate = pyruvate + succinate</text>
        <dbReference type="Rhea" id="RHEA:16809"/>
        <dbReference type="ChEBI" id="CHEBI:15361"/>
        <dbReference type="ChEBI" id="CHEBI:30031"/>
        <dbReference type="ChEBI" id="CHEBI:57429"/>
        <dbReference type="EC" id="4.1.3.30"/>
    </reaction>
</comment>
<dbReference type="FunFam" id="3.20.20.60:FF:000009">
    <property type="entry name" value="2-methylisocitrate lyase"/>
    <property type="match status" value="1"/>
</dbReference>
<dbReference type="InterPro" id="IPR039556">
    <property type="entry name" value="ICL/PEPM"/>
</dbReference>
<reference evidence="3 4" key="1">
    <citation type="submission" date="2016-05" db="EMBL/GenBank/DDBJ databases">
        <title>A degradative enzymes factory behind the ericoid mycorrhizal symbiosis.</title>
        <authorList>
            <consortium name="DOE Joint Genome Institute"/>
            <person name="Martino E."/>
            <person name="Morin E."/>
            <person name="Grelet G."/>
            <person name="Kuo A."/>
            <person name="Kohler A."/>
            <person name="Daghino S."/>
            <person name="Barry K."/>
            <person name="Choi C."/>
            <person name="Cichocki N."/>
            <person name="Clum A."/>
            <person name="Copeland A."/>
            <person name="Hainaut M."/>
            <person name="Haridas S."/>
            <person name="Labutti K."/>
            <person name="Lindquist E."/>
            <person name="Lipzen A."/>
            <person name="Khouja H.-R."/>
            <person name="Murat C."/>
            <person name="Ohm R."/>
            <person name="Olson A."/>
            <person name="Spatafora J."/>
            <person name="Veneault-Fourrey C."/>
            <person name="Henrissat B."/>
            <person name="Grigoriev I."/>
            <person name="Martin F."/>
            <person name="Perotto S."/>
        </authorList>
    </citation>
    <scope>NUCLEOTIDE SEQUENCE [LARGE SCALE GENOMIC DNA]</scope>
    <source>
        <strain evidence="3 4">UAMH 7357</strain>
    </source>
</reference>
<comment type="similarity">
    <text evidence="2">Belongs to the isocitrate lyase/PEP mutase superfamily.</text>
</comment>
<gene>
    <name evidence="3" type="ORF">NA56DRAFT_748147</name>
</gene>
<proteinExistence type="inferred from homology"/>
<dbReference type="Proteomes" id="UP000235672">
    <property type="component" value="Unassembled WGS sequence"/>
</dbReference>
<dbReference type="EMBL" id="KZ613478">
    <property type="protein sequence ID" value="PMD22387.1"/>
    <property type="molecule type" value="Genomic_DNA"/>
</dbReference>
<dbReference type="OrthoDB" id="1923844at2759"/>
<keyword evidence="3" id="KW-0670">Pyruvate</keyword>
<name>A0A2J6Q7X6_9HELO</name>
<accession>A0A2J6Q7X6</accession>
<dbReference type="InterPro" id="IPR018523">
    <property type="entry name" value="Isocitrate_lyase_ph_CS"/>
</dbReference>
<dbReference type="AlphaFoldDB" id="A0A2J6Q7X6"/>
<dbReference type="InterPro" id="IPR040442">
    <property type="entry name" value="Pyrv_kinase-like_dom_sf"/>
</dbReference>
<evidence type="ECO:0000313" key="3">
    <source>
        <dbReference type="EMBL" id="PMD22387.1"/>
    </source>
</evidence>
<dbReference type="PANTHER" id="PTHR42905">
    <property type="entry name" value="PHOSPHOENOLPYRUVATE CARBOXYLASE"/>
    <property type="match status" value="1"/>
</dbReference>
<sequence length="311" mass="33370">MSSDKAVSIGVEHVVGAATKLRRFLEQSNKILACPGVYDGFSARIALQVGFDALYMTGAGTTASRLGQADLGIATQSDMRAHAEMIANLDPSIPVIADADTGYGGPIMVARTVEQYARSGVAGLHIEDQVQTKRCGHLRGKELVDLDTFSSRIRAAVAARKRIGSDIVIIARTDALQGFGYEEAIHRLRTARDLGADVGFLEGMTSVEMFKKAIDDLAPWPLLLNMVEGSVTPTISVDEAEAFGFRLIIHPLAAMCEAYVAIKDGLEKLKRTGRMDHDPKLTPQFIFNVCGLKESMAVDAEAGGSSFAEVP</sequence>
<protein>
    <submittedName>
        <fullName evidence="3">Phosphoenolpyruvate/pyruvate domain-containing protein</fullName>
    </submittedName>
</protein>